<dbReference type="Proteomes" id="UP000248817">
    <property type="component" value="Unassembled WGS sequence"/>
</dbReference>
<keyword evidence="2" id="KW-0521">NADP</keyword>
<dbReference type="InterPro" id="IPR002347">
    <property type="entry name" value="SDR_fam"/>
</dbReference>
<sequence>MPTLSDFFYTQFLLRIPQPSASFTNKTVIVTGANRGLGQETVKHLIRLGAEKVVFACRSRSRGEQAKREIEAQLNCKTNLIDVRELDLESPASIQRFAEWAARSLPRVDVLINNAGIHANRFKVVYDTERTLAVNNIGTFLLTVQMIPKMKATARTYGITPVITFVASALYDIAEYPEQHGEDIFTWFREESHVDFMNQYNLSKLLQLYAMIKLAALVDSPNTNHESSSIVVNALDPCFCKTGIISESTGLARVLFKIFEAITARSAEEGSRLVVQTAAAGRETHGRYMRAGAVQAYAPIAADEQRATYVWDTLCRRLEAIQPGIMQNLR</sequence>
<gene>
    <name evidence="4" type="ORF">BP00DRAFT_472496</name>
</gene>
<keyword evidence="3" id="KW-0560">Oxidoreductase</keyword>
<proteinExistence type="inferred from homology"/>
<dbReference type="Gene3D" id="3.40.50.720">
    <property type="entry name" value="NAD(P)-binding Rossmann-like Domain"/>
    <property type="match status" value="1"/>
</dbReference>
<dbReference type="AlphaFoldDB" id="A0A2V5IPT4"/>
<dbReference type="InterPro" id="IPR036291">
    <property type="entry name" value="NAD(P)-bd_dom_sf"/>
</dbReference>
<dbReference type="SUPFAM" id="SSF51735">
    <property type="entry name" value="NAD(P)-binding Rossmann-fold domains"/>
    <property type="match status" value="1"/>
</dbReference>
<dbReference type="PANTHER" id="PTHR24320:SF252">
    <property type="entry name" value="DEHYDROGENASE_REDUCTASE FAMILY PROTEIN, PUTATIVE (AFU_ORTHOLOGUE AFUA_3G08550)-RELATED"/>
    <property type="match status" value="1"/>
</dbReference>
<reference evidence="4 5" key="1">
    <citation type="submission" date="2018-02" db="EMBL/GenBank/DDBJ databases">
        <title>The genomes of Aspergillus section Nigri reveals drivers in fungal speciation.</title>
        <authorList>
            <consortium name="DOE Joint Genome Institute"/>
            <person name="Vesth T.C."/>
            <person name="Nybo J."/>
            <person name="Theobald S."/>
            <person name="Brandl J."/>
            <person name="Frisvad J.C."/>
            <person name="Nielsen K.F."/>
            <person name="Lyhne E.K."/>
            <person name="Kogle M.E."/>
            <person name="Kuo A."/>
            <person name="Riley R."/>
            <person name="Clum A."/>
            <person name="Nolan M."/>
            <person name="Lipzen A."/>
            <person name="Salamov A."/>
            <person name="Henrissat B."/>
            <person name="Wiebenga A."/>
            <person name="De vries R.P."/>
            <person name="Grigoriev I.V."/>
            <person name="Mortensen U.H."/>
            <person name="Andersen M.R."/>
            <person name="Baker S.E."/>
        </authorList>
    </citation>
    <scope>NUCLEOTIDE SEQUENCE [LARGE SCALE GENOMIC DNA]</scope>
    <source>
        <strain evidence="4 5">CBS 114.80</strain>
    </source>
</reference>
<evidence type="ECO:0000256" key="1">
    <source>
        <dbReference type="ARBA" id="ARBA00006484"/>
    </source>
</evidence>
<dbReference type="PRINTS" id="PR00081">
    <property type="entry name" value="GDHRDH"/>
</dbReference>
<dbReference type="EMBL" id="KZ825465">
    <property type="protein sequence ID" value="PYI36254.1"/>
    <property type="molecule type" value="Genomic_DNA"/>
</dbReference>
<dbReference type="GO" id="GO:0016491">
    <property type="term" value="F:oxidoreductase activity"/>
    <property type="evidence" value="ECO:0007669"/>
    <property type="project" value="UniProtKB-KW"/>
</dbReference>
<keyword evidence="5" id="KW-1185">Reference proteome</keyword>
<protein>
    <submittedName>
        <fullName evidence="4">NAD(P)-binding protein</fullName>
    </submittedName>
</protein>
<evidence type="ECO:0000313" key="5">
    <source>
        <dbReference type="Proteomes" id="UP000248817"/>
    </source>
</evidence>
<evidence type="ECO:0000256" key="2">
    <source>
        <dbReference type="ARBA" id="ARBA00022857"/>
    </source>
</evidence>
<name>A0A2V5IPT4_9EURO</name>
<accession>A0A2V5IPT4</accession>
<evidence type="ECO:0000256" key="3">
    <source>
        <dbReference type="ARBA" id="ARBA00023002"/>
    </source>
</evidence>
<dbReference type="PANTHER" id="PTHR24320">
    <property type="entry name" value="RETINOL DEHYDROGENASE"/>
    <property type="match status" value="1"/>
</dbReference>
<evidence type="ECO:0000313" key="4">
    <source>
        <dbReference type="EMBL" id="PYI36254.1"/>
    </source>
</evidence>
<dbReference type="Pfam" id="PF00106">
    <property type="entry name" value="adh_short"/>
    <property type="match status" value="1"/>
</dbReference>
<organism evidence="4 5">
    <name type="scientific">Aspergillus indologenus CBS 114.80</name>
    <dbReference type="NCBI Taxonomy" id="1450541"/>
    <lineage>
        <taxon>Eukaryota</taxon>
        <taxon>Fungi</taxon>
        <taxon>Dikarya</taxon>
        <taxon>Ascomycota</taxon>
        <taxon>Pezizomycotina</taxon>
        <taxon>Eurotiomycetes</taxon>
        <taxon>Eurotiomycetidae</taxon>
        <taxon>Eurotiales</taxon>
        <taxon>Aspergillaceae</taxon>
        <taxon>Aspergillus</taxon>
        <taxon>Aspergillus subgen. Circumdati</taxon>
    </lineage>
</organism>
<comment type="similarity">
    <text evidence="1">Belongs to the short-chain dehydrogenases/reductases (SDR) family.</text>
</comment>